<feature type="region of interest" description="Disordered" evidence="2">
    <location>
        <begin position="246"/>
        <end position="267"/>
    </location>
</feature>
<dbReference type="PANTHER" id="PTHR16255">
    <property type="entry name" value="REQUIRED FOR MEIOTIC NUCLEAR DIVISION PROTEIN 1 HOMOLOG"/>
    <property type="match status" value="1"/>
</dbReference>
<dbReference type="GO" id="GO:0070131">
    <property type="term" value="P:positive regulation of mitochondrial translation"/>
    <property type="evidence" value="ECO:0007669"/>
    <property type="project" value="TreeGrafter"/>
</dbReference>
<comment type="similarity">
    <text evidence="1">Belongs to the RMD1/sif2 family.</text>
</comment>
<proteinExistence type="inferred from homology"/>
<dbReference type="OrthoDB" id="242766at2759"/>
<dbReference type="PANTHER" id="PTHR16255:SF1">
    <property type="entry name" value="REQUIRED FOR MEIOTIC NUCLEAR DIVISION PROTEIN 1 HOMOLOG"/>
    <property type="match status" value="1"/>
</dbReference>
<protein>
    <recommendedName>
        <fullName evidence="3">DUF155 domain-containing protein</fullName>
    </recommendedName>
</protein>
<dbReference type="EMBL" id="MU001675">
    <property type="protein sequence ID" value="KAF2459406.1"/>
    <property type="molecule type" value="Genomic_DNA"/>
</dbReference>
<dbReference type="InterPro" id="IPR051624">
    <property type="entry name" value="RMD1/Sad1-interacting"/>
</dbReference>
<evidence type="ECO:0000256" key="1">
    <source>
        <dbReference type="ARBA" id="ARBA00008306"/>
    </source>
</evidence>
<feature type="compositionally biased region" description="Basic and acidic residues" evidence="2">
    <location>
        <begin position="48"/>
        <end position="69"/>
    </location>
</feature>
<evidence type="ECO:0000256" key="2">
    <source>
        <dbReference type="SAM" id="MobiDB-lite"/>
    </source>
</evidence>
<sequence length="466" mass="52516">MLPLRHHAALRSVIRFIRPAFPHVRVSPFQGLVAQRKKFSSQTWPQSKQEETSINEPKDGPDDPAEKKQKASRSLASKTSLRRVALAAERSREGIIRRKGKDMFIAPDVEKMVVTAYCAADQYDPSKVADLLRKDGYQLDPCRTGLYPGVVHVQTSKIASRNGADPSVFGDIFVFPETGSVVTWNVSSRVAFHLLNNVLPGALPNPKARLSEHEVEDLDYLEDPTQEKSSIVGDTILLGTKVATQGLHSRDPTSTSSDGSAVYQNPPPGHEADTVLIKMSFSSGLARSTKLAVLERILSSYFDWIQSITTALSRSSRLPFTRKVVLRKIGELLTIRAQLNLYSELTDRSPDLFWDSRYELGLEGYYDKIGNALDVNSRIKQLNERMDYAQEIATVLREQLSEEHGTFLEQLIIFLILVEVIFETYHIVKESYEKWDPDGTENLLREYLLHELRREDVGQADKSSDL</sequence>
<feature type="domain" description="DUF155" evidence="3">
    <location>
        <begin position="172"/>
        <end position="383"/>
    </location>
</feature>
<evidence type="ECO:0000313" key="4">
    <source>
        <dbReference type="EMBL" id="KAF2459406.1"/>
    </source>
</evidence>
<dbReference type="Proteomes" id="UP000799766">
    <property type="component" value="Unassembled WGS sequence"/>
</dbReference>
<reference evidence="4" key="1">
    <citation type="journal article" date="2020" name="Stud. Mycol.">
        <title>101 Dothideomycetes genomes: a test case for predicting lifestyles and emergence of pathogens.</title>
        <authorList>
            <person name="Haridas S."/>
            <person name="Albert R."/>
            <person name="Binder M."/>
            <person name="Bloem J."/>
            <person name="Labutti K."/>
            <person name="Salamov A."/>
            <person name="Andreopoulos B."/>
            <person name="Baker S."/>
            <person name="Barry K."/>
            <person name="Bills G."/>
            <person name="Bluhm B."/>
            <person name="Cannon C."/>
            <person name="Castanera R."/>
            <person name="Culley D."/>
            <person name="Daum C."/>
            <person name="Ezra D."/>
            <person name="Gonzalez J."/>
            <person name="Henrissat B."/>
            <person name="Kuo A."/>
            <person name="Liang C."/>
            <person name="Lipzen A."/>
            <person name="Lutzoni F."/>
            <person name="Magnuson J."/>
            <person name="Mondo S."/>
            <person name="Nolan M."/>
            <person name="Ohm R."/>
            <person name="Pangilinan J."/>
            <person name="Park H.-J."/>
            <person name="Ramirez L."/>
            <person name="Alfaro M."/>
            <person name="Sun H."/>
            <person name="Tritt A."/>
            <person name="Yoshinaga Y."/>
            <person name="Zwiers L.-H."/>
            <person name="Turgeon B."/>
            <person name="Goodwin S."/>
            <person name="Spatafora J."/>
            <person name="Crous P."/>
            <person name="Grigoriev I."/>
        </authorList>
    </citation>
    <scope>NUCLEOTIDE SEQUENCE</scope>
    <source>
        <strain evidence="4">ATCC 16933</strain>
    </source>
</reference>
<feature type="region of interest" description="Disordered" evidence="2">
    <location>
        <begin position="40"/>
        <end position="78"/>
    </location>
</feature>
<gene>
    <name evidence="4" type="ORF">BDY21DRAFT_338172</name>
</gene>
<dbReference type="Pfam" id="PF02582">
    <property type="entry name" value="DUF155"/>
    <property type="match status" value="1"/>
</dbReference>
<dbReference type="AlphaFoldDB" id="A0A6A6P5Y1"/>
<evidence type="ECO:0000259" key="3">
    <source>
        <dbReference type="Pfam" id="PF02582"/>
    </source>
</evidence>
<evidence type="ECO:0000313" key="5">
    <source>
        <dbReference type="Proteomes" id="UP000799766"/>
    </source>
</evidence>
<keyword evidence="5" id="KW-1185">Reference proteome</keyword>
<organism evidence="4 5">
    <name type="scientific">Lineolata rhizophorae</name>
    <dbReference type="NCBI Taxonomy" id="578093"/>
    <lineage>
        <taxon>Eukaryota</taxon>
        <taxon>Fungi</taxon>
        <taxon>Dikarya</taxon>
        <taxon>Ascomycota</taxon>
        <taxon>Pezizomycotina</taxon>
        <taxon>Dothideomycetes</taxon>
        <taxon>Dothideomycetes incertae sedis</taxon>
        <taxon>Lineolatales</taxon>
        <taxon>Lineolataceae</taxon>
        <taxon>Lineolata</taxon>
    </lineage>
</organism>
<dbReference type="InterPro" id="IPR003734">
    <property type="entry name" value="DUF155"/>
</dbReference>
<feature type="compositionally biased region" description="Polar residues" evidence="2">
    <location>
        <begin position="246"/>
        <end position="263"/>
    </location>
</feature>
<name>A0A6A6P5Y1_9PEZI</name>
<dbReference type="GO" id="GO:0005739">
    <property type="term" value="C:mitochondrion"/>
    <property type="evidence" value="ECO:0007669"/>
    <property type="project" value="UniProtKB-ARBA"/>
</dbReference>
<accession>A0A6A6P5Y1</accession>